<evidence type="ECO:0000256" key="1">
    <source>
        <dbReference type="SAM" id="MobiDB-lite"/>
    </source>
</evidence>
<comment type="caution">
    <text evidence="2">The sequence shown here is derived from an EMBL/GenBank/DDBJ whole genome shotgun (WGS) entry which is preliminary data.</text>
</comment>
<accession>A0A5J9W3X5</accession>
<organism evidence="2 3">
    <name type="scientific">Eragrostis curvula</name>
    <name type="common">weeping love grass</name>
    <dbReference type="NCBI Taxonomy" id="38414"/>
    <lineage>
        <taxon>Eukaryota</taxon>
        <taxon>Viridiplantae</taxon>
        <taxon>Streptophyta</taxon>
        <taxon>Embryophyta</taxon>
        <taxon>Tracheophyta</taxon>
        <taxon>Spermatophyta</taxon>
        <taxon>Magnoliopsida</taxon>
        <taxon>Liliopsida</taxon>
        <taxon>Poales</taxon>
        <taxon>Poaceae</taxon>
        <taxon>PACMAD clade</taxon>
        <taxon>Chloridoideae</taxon>
        <taxon>Eragrostideae</taxon>
        <taxon>Eragrostidinae</taxon>
        <taxon>Eragrostis</taxon>
    </lineage>
</organism>
<evidence type="ECO:0000313" key="2">
    <source>
        <dbReference type="EMBL" id="TVU43069.1"/>
    </source>
</evidence>
<feature type="non-terminal residue" evidence="2">
    <location>
        <position position="1"/>
    </location>
</feature>
<dbReference type="Gramene" id="TVU43069">
    <property type="protein sequence ID" value="TVU43069"/>
    <property type="gene ID" value="EJB05_09505"/>
</dbReference>
<protein>
    <submittedName>
        <fullName evidence="2">Uncharacterized protein</fullName>
    </submittedName>
</protein>
<sequence length="62" mass="7081">MADVEEADLADSCSAAVAPMRPPVTWRVRMMWTAPSPMCSRGRLRRKVKPGRGGCHWGRWRR</sequence>
<reference evidence="2 3" key="1">
    <citation type="journal article" date="2019" name="Sci. Rep.">
        <title>A high-quality genome of Eragrostis curvula grass provides insights into Poaceae evolution and supports new strategies to enhance forage quality.</title>
        <authorList>
            <person name="Carballo J."/>
            <person name="Santos B.A.C.M."/>
            <person name="Zappacosta D."/>
            <person name="Garbus I."/>
            <person name="Selva J.P."/>
            <person name="Gallo C.A."/>
            <person name="Diaz A."/>
            <person name="Albertini E."/>
            <person name="Caccamo M."/>
            <person name="Echenique V."/>
        </authorList>
    </citation>
    <scope>NUCLEOTIDE SEQUENCE [LARGE SCALE GENOMIC DNA]</scope>
    <source>
        <strain evidence="3">cv. Victoria</strain>
        <tissue evidence="2">Leaf</tissue>
    </source>
</reference>
<name>A0A5J9W3X5_9POAL</name>
<evidence type="ECO:0000313" key="3">
    <source>
        <dbReference type="Proteomes" id="UP000324897"/>
    </source>
</evidence>
<dbReference type="EMBL" id="RWGY01000005">
    <property type="protein sequence ID" value="TVU43069.1"/>
    <property type="molecule type" value="Genomic_DNA"/>
</dbReference>
<dbReference type="AlphaFoldDB" id="A0A5J9W3X5"/>
<feature type="region of interest" description="Disordered" evidence="1">
    <location>
        <begin position="43"/>
        <end position="62"/>
    </location>
</feature>
<dbReference type="Proteomes" id="UP000324897">
    <property type="component" value="Unassembled WGS sequence"/>
</dbReference>
<gene>
    <name evidence="2" type="ORF">EJB05_09505</name>
</gene>
<keyword evidence="3" id="KW-1185">Reference proteome</keyword>
<proteinExistence type="predicted"/>